<keyword evidence="2" id="KW-0808">Transferase</keyword>
<keyword evidence="3" id="KW-1185">Reference proteome</keyword>
<dbReference type="Gene3D" id="3.40.50.150">
    <property type="entry name" value="Vaccinia Virus protein VP39"/>
    <property type="match status" value="1"/>
</dbReference>
<dbReference type="CDD" id="cd02440">
    <property type="entry name" value="AdoMet_MTases"/>
    <property type="match status" value="1"/>
</dbReference>
<dbReference type="SUPFAM" id="SSF53335">
    <property type="entry name" value="S-adenosyl-L-methionine-dependent methyltransferases"/>
    <property type="match status" value="1"/>
</dbReference>
<protein>
    <submittedName>
        <fullName evidence="2">Class I SAM-dependent methyltransferase</fullName>
        <ecNumber evidence="2">2.1.1.-</ecNumber>
    </submittedName>
</protein>
<accession>A0ABW2BWX9</accession>
<dbReference type="RefSeq" id="WP_345405749.1">
    <property type="nucleotide sequence ID" value="NZ_BAABLA010000121.1"/>
</dbReference>
<proteinExistence type="predicted"/>
<dbReference type="Pfam" id="PF13847">
    <property type="entry name" value="Methyltransf_31"/>
    <property type="match status" value="1"/>
</dbReference>
<comment type="caution">
    <text evidence="2">The sequence shown here is derived from an EMBL/GenBank/DDBJ whole genome shotgun (WGS) entry which is preliminary data.</text>
</comment>
<evidence type="ECO:0000259" key="1">
    <source>
        <dbReference type="Pfam" id="PF13847"/>
    </source>
</evidence>
<sequence length="286" mass="30406">MTQTRLDPVQHKEQQRANWDGASEGWLAISETFERGAREVTAELLELGGVREGMTVLDAATGIGEPALTAARVVGPEGRVVGFDLAPGMVAIARRRAAEYDNIEFRVGDIESAATGEFDVALCRWGLMFAIDTVAALRSLAGALRPGGVLAASTWGPAETVPMLSLGFQALSGWLEMPAPPPEAPTPFSLSDPGTLAADLETAGFVDVSVTEFDVPFSVADPAEYIELNKAVTPPPMRDLLREQLGEDEEMAWRAVGDATLPFRDVDGTIRLPSTALCVRAVKAAS</sequence>
<dbReference type="PANTHER" id="PTHR43591">
    <property type="entry name" value="METHYLTRANSFERASE"/>
    <property type="match status" value="1"/>
</dbReference>
<dbReference type="GO" id="GO:0008168">
    <property type="term" value="F:methyltransferase activity"/>
    <property type="evidence" value="ECO:0007669"/>
    <property type="project" value="UniProtKB-KW"/>
</dbReference>
<evidence type="ECO:0000313" key="2">
    <source>
        <dbReference type="EMBL" id="MFC6866777.1"/>
    </source>
</evidence>
<evidence type="ECO:0000313" key="3">
    <source>
        <dbReference type="Proteomes" id="UP001596337"/>
    </source>
</evidence>
<keyword evidence="2" id="KW-0489">Methyltransferase</keyword>
<organism evidence="2 3">
    <name type="scientific">Haloechinothrix salitolerans</name>
    <dbReference type="NCBI Taxonomy" id="926830"/>
    <lineage>
        <taxon>Bacteria</taxon>
        <taxon>Bacillati</taxon>
        <taxon>Actinomycetota</taxon>
        <taxon>Actinomycetes</taxon>
        <taxon>Pseudonocardiales</taxon>
        <taxon>Pseudonocardiaceae</taxon>
        <taxon>Haloechinothrix</taxon>
    </lineage>
</organism>
<dbReference type="EMBL" id="JBHSXX010000001">
    <property type="protein sequence ID" value="MFC6866777.1"/>
    <property type="molecule type" value="Genomic_DNA"/>
</dbReference>
<feature type="domain" description="Methyltransferase" evidence="1">
    <location>
        <begin position="52"/>
        <end position="155"/>
    </location>
</feature>
<dbReference type="Proteomes" id="UP001596337">
    <property type="component" value="Unassembled WGS sequence"/>
</dbReference>
<dbReference type="InterPro" id="IPR029063">
    <property type="entry name" value="SAM-dependent_MTases_sf"/>
</dbReference>
<reference evidence="3" key="1">
    <citation type="journal article" date="2019" name="Int. J. Syst. Evol. Microbiol.">
        <title>The Global Catalogue of Microorganisms (GCM) 10K type strain sequencing project: providing services to taxonomists for standard genome sequencing and annotation.</title>
        <authorList>
            <consortium name="The Broad Institute Genomics Platform"/>
            <consortium name="The Broad Institute Genome Sequencing Center for Infectious Disease"/>
            <person name="Wu L."/>
            <person name="Ma J."/>
        </authorList>
    </citation>
    <scope>NUCLEOTIDE SEQUENCE [LARGE SCALE GENOMIC DNA]</scope>
    <source>
        <strain evidence="3">KCTC 32255</strain>
    </source>
</reference>
<dbReference type="InterPro" id="IPR025714">
    <property type="entry name" value="Methyltranfer_dom"/>
</dbReference>
<dbReference type="EC" id="2.1.1.-" evidence="2"/>
<gene>
    <name evidence="2" type="ORF">ACFQGD_06420</name>
</gene>
<dbReference type="GO" id="GO:0032259">
    <property type="term" value="P:methylation"/>
    <property type="evidence" value="ECO:0007669"/>
    <property type="project" value="UniProtKB-KW"/>
</dbReference>
<dbReference type="PANTHER" id="PTHR43591:SF99">
    <property type="entry name" value="OS06G0646000 PROTEIN"/>
    <property type="match status" value="1"/>
</dbReference>
<name>A0ABW2BWX9_9PSEU</name>